<evidence type="ECO:0000256" key="2">
    <source>
        <dbReference type="SAM" id="Phobius"/>
    </source>
</evidence>
<evidence type="ECO:0000313" key="3">
    <source>
        <dbReference type="EMBL" id="ACM32086.1"/>
    </source>
</evidence>
<evidence type="ECO:0000313" key="4">
    <source>
        <dbReference type="Proteomes" id="UP000000450"/>
    </source>
</evidence>
<dbReference type="KEGG" id="dia:Dtpsy_0606"/>
<dbReference type="InterPro" id="IPR046703">
    <property type="entry name" value="DUF6776"/>
</dbReference>
<keyword evidence="4" id="KW-1185">Reference proteome</keyword>
<keyword evidence="2" id="KW-0472">Membrane</keyword>
<dbReference type="EMBL" id="CP001392">
    <property type="protein sequence ID" value="ACM32086.1"/>
    <property type="molecule type" value="Genomic_DNA"/>
</dbReference>
<dbReference type="RefSeq" id="WP_012655620.1">
    <property type="nucleotide sequence ID" value="NC_011992.1"/>
</dbReference>
<protein>
    <submittedName>
        <fullName evidence="3">Uncharacterized protein</fullName>
    </submittedName>
</protein>
<feature type="transmembrane region" description="Helical" evidence="2">
    <location>
        <begin position="29"/>
        <end position="47"/>
    </location>
</feature>
<accession>A0A9J9QDM3</accession>
<proteinExistence type="predicted"/>
<gene>
    <name evidence="3" type="ordered locus">Dtpsy_0606</name>
</gene>
<dbReference type="Pfam" id="PF20567">
    <property type="entry name" value="DUF6776"/>
    <property type="match status" value="1"/>
</dbReference>
<feature type="coiled-coil region" evidence="1">
    <location>
        <begin position="64"/>
        <end position="126"/>
    </location>
</feature>
<evidence type="ECO:0000256" key="1">
    <source>
        <dbReference type="SAM" id="Coils"/>
    </source>
</evidence>
<dbReference type="Proteomes" id="UP000000450">
    <property type="component" value="Chromosome"/>
</dbReference>
<keyword evidence="2" id="KW-0812">Transmembrane</keyword>
<keyword evidence="2" id="KW-1133">Transmembrane helix</keyword>
<reference evidence="3 4" key="1">
    <citation type="journal article" date="2010" name="J. Bacteriol.">
        <title>Completed genome sequence of the anaerobic iron-oxidizing bacterium Acidovorax ebreus strain TPSY.</title>
        <authorList>
            <person name="Byrne-Bailey K.G."/>
            <person name="Weber K.A."/>
            <person name="Chair A.H."/>
            <person name="Bose S."/>
            <person name="Knox T."/>
            <person name="Spanbauer T.L."/>
            <person name="Chertkov O."/>
            <person name="Coates J.D."/>
        </authorList>
    </citation>
    <scope>NUCLEOTIDE SEQUENCE [LARGE SCALE GENOMIC DNA]</scope>
    <source>
        <strain evidence="3 4">TPSY</strain>
    </source>
</reference>
<name>A0A9J9QDM3_ACIET</name>
<dbReference type="GeneID" id="84682872"/>
<organism evidence="3 4">
    <name type="scientific">Acidovorax ebreus (strain TPSY)</name>
    <name type="common">Diaphorobacter sp. (strain TPSY)</name>
    <dbReference type="NCBI Taxonomy" id="535289"/>
    <lineage>
        <taxon>Bacteria</taxon>
        <taxon>Pseudomonadati</taxon>
        <taxon>Pseudomonadota</taxon>
        <taxon>Betaproteobacteria</taxon>
        <taxon>Burkholderiales</taxon>
        <taxon>Comamonadaceae</taxon>
        <taxon>Diaphorobacter</taxon>
    </lineage>
</organism>
<keyword evidence="1" id="KW-0175">Coiled coil</keyword>
<dbReference type="AlphaFoldDB" id="A0A9J9QDM3"/>
<sequence>MRYRLLRRRLTISAPRVTVRSALPWPLRWAAVAIVLGLCAAMTLWAFDLGKRIAGLDAGSREELQRLRAEVSQLREHNRLQHEKQEAAGSLRIAEQAAMDRLLEQLRQLEADNRSLREDLGFFEKLTPTGKPGNLTIRGLHAETLEGGGQLRWQVLAMQPMRNAPEFKGRLELLLAGTLNGAEWSSTSPAVIQPLQFRQYRRVQGVAALPPGAMVKTVTARLMDGTSLRAAQTFSLEP</sequence>